<dbReference type="Pfam" id="PF07423">
    <property type="entry name" value="DUF1510"/>
    <property type="match status" value="1"/>
</dbReference>
<dbReference type="Proteomes" id="UP000252585">
    <property type="component" value="Unassembled WGS sequence"/>
</dbReference>
<evidence type="ECO:0000256" key="1">
    <source>
        <dbReference type="SAM" id="MobiDB-lite"/>
    </source>
</evidence>
<reference evidence="4 5" key="1">
    <citation type="submission" date="2018-07" db="EMBL/GenBank/DDBJ databases">
        <title>Genomic Encyclopedia of Type Strains, Phase IV (KMG-IV): sequencing the most valuable type-strain genomes for metagenomic binning, comparative biology and taxonomic classification.</title>
        <authorList>
            <person name="Goeker M."/>
        </authorList>
    </citation>
    <scope>NUCLEOTIDE SEQUENCE [LARGE SCALE GENOMIC DNA]</scope>
    <source>
        <strain evidence="4 5">DSM 27696</strain>
    </source>
</reference>
<accession>A0A368XGZ7</accession>
<dbReference type="AlphaFoldDB" id="A0A368XGZ7"/>
<gene>
    <name evidence="4" type="ORF">DFR57_11112</name>
</gene>
<keyword evidence="2" id="KW-0472">Membrane</keyword>
<feature type="compositionally biased region" description="Acidic residues" evidence="1">
    <location>
        <begin position="53"/>
        <end position="125"/>
    </location>
</feature>
<feature type="transmembrane region" description="Helical" evidence="2">
    <location>
        <begin position="23"/>
        <end position="44"/>
    </location>
</feature>
<comment type="caution">
    <text evidence="4">The sequence shown here is derived from an EMBL/GenBank/DDBJ whole genome shotgun (WGS) entry which is preliminary data.</text>
</comment>
<keyword evidence="2" id="KW-1133">Transmembrane helix</keyword>
<organism evidence="4 5">
    <name type="scientific">Saliterribacillus persicus</name>
    <dbReference type="NCBI Taxonomy" id="930114"/>
    <lineage>
        <taxon>Bacteria</taxon>
        <taxon>Bacillati</taxon>
        <taxon>Bacillota</taxon>
        <taxon>Bacilli</taxon>
        <taxon>Bacillales</taxon>
        <taxon>Bacillaceae</taxon>
        <taxon>Saliterribacillus</taxon>
    </lineage>
</organism>
<protein>
    <submittedName>
        <fullName evidence="4">Uncharacterized protein DUF1510</fullName>
    </submittedName>
</protein>
<sequence>MAGDFESSSRVNRFDKKRKNTKLISALVGIGALLLIVFLVVLFWDNGEEQEQAMNDEDQQDENINETEEESEKIQIEEVEEQEENIEEEGLVVSENDEETTESDEEEDSSSNEESGEEETVESDDDNVKRAFRKDWEPIGTEQSGPHTSNYDKDSTDWKEMMEAIEVATGLPNDSRVNWWVGRAGDQKTVATVSDSNQDTIYRVHLEWIENEGWKPTLVEELIENDQADRYSN</sequence>
<feature type="domain" description="DUF1510" evidence="3">
    <location>
        <begin position="133"/>
        <end position="222"/>
    </location>
</feature>
<evidence type="ECO:0000313" key="4">
    <source>
        <dbReference type="EMBL" id="RCW65284.1"/>
    </source>
</evidence>
<feature type="compositionally biased region" description="Basic and acidic residues" evidence="1">
    <location>
        <begin position="126"/>
        <end position="137"/>
    </location>
</feature>
<feature type="region of interest" description="Disordered" evidence="1">
    <location>
        <begin position="53"/>
        <end position="156"/>
    </location>
</feature>
<evidence type="ECO:0000256" key="2">
    <source>
        <dbReference type="SAM" id="Phobius"/>
    </source>
</evidence>
<keyword evidence="2" id="KW-0812">Transmembrane</keyword>
<proteinExistence type="predicted"/>
<dbReference type="RefSeq" id="WP_170132979.1">
    <property type="nucleotide sequence ID" value="NZ_QPJJ01000011.1"/>
</dbReference>
<evidence type="ECO:0000313" key="5">
    <source>
        <dbReference type="Proteomes" id="UP000252585"/>
    </source>
</evidence>
<dbReference type="EMBL" id="QPJJ01000011">
    <property type="protein sequence ID" value="RCW65284.1"/>
    <property type="molecule type" value="Genomic_DNA"/>
</dbReference>
<keyword evidence="5" id="KW-1185">Reference proteome</keyword>
<evidence type="ECO:0000259" key="3">
    <source>
        <dbReference type="Pfam" id="PF07423"/>
    </source>
</evidence>
<dbReference type="InterPro" id="IPR009988">
    <property type="entry name" value="DUF1510"/>
</dbReference>
<name>A0A368XGZ7_9BACI</name>